<evidence type="ECO:0000256" key="2">
    <source>
        <dbReference type="ARBA" id="ARBA00023125"/>
    </source>
</evidence>
<dbReference type="InterPro" id="IPR000835">
    <property type="entry name" value="HTH_MarR-typ"/>
</dbReference>
<dbReference type="Pfam" id="PF01047">
    <property type="entry name" value="MarR"/>
    <property type="match status" value="1"/>
</dbReference>
<organism evidence="5 6">
    <name type="scientific">Croceitalea marina</name>
    <dbReference type="NCBI Taxonomy" id="1775166"/>
    <lineage>
        <taxon>Bacteria</taxon>
        <taxon>Pseudomonadati</taxon>
        <taxon>Bacteroidota</taxon>
        <taxon>Flavobacteriia</taxon>
        <taxon>Flavobacteriales</taxon>
        <taxon>Flavobacteriaceae</taxon>
        <taxon>Croceitalea</taxon>
    </lineage>
</organism>
<gene>
    <name evidence="5" type="ORF">ACFSQJ_03640</name>
</gene>
<dbReference type="PANTHER" id="PTHR42756:SF1">
    <property type="entry name" value="TRANSCRIPTIONAL REPRESSOR OF EMRAB OPERON"/>
    <property type="match status" value="1"/>
</dbReference>
<proteinExistence type="predicted"/>
<dbReference type="PANTHER" id="PTHR42756">
    <property type="entry name" value="TRANSCRIPTIONAL REGULATOR, MARR"/>
    <property type="match status" value="1"/>
</dbReference>
<accession>A0ABW5MUE5</accession>
<keyword evidence="6" id="KW-1185">Reference proteome</keyword>
<sequence>MQRIEDVILFQIDWTSKVSKQYSQSEFDRLCLGITVEQWIILKIVSESTAVSQRELANKSHRDPASITRTLDILEKKGLLIREAIPDNRRAYNIGLTKKGEKFIKNNMELINIHRANSIKGLSKEEIGTLSEILGKIRKNMS</sequence>
<evidence type="ECO:0000313" key="5">
    <source>
        <dbReference type="EMBL" id="MFD2586005.1"/>
    </source>
</evidence>
<evidence type="ECO:0000313" key="6">
    <source>
        <dbReference type="Proteomes" id="UP001597526"/>
    </source>
</evidence>
<dbReference type="Proteomes" id="UP001597526">
    <property type="component" value="Unassembled WGS sequence"/>
</dbReference>
<dbReference type="EMBL" id="JBHULB010000006">
    <property type="protein sequence ID" value="MFD2586005.1"/>
    <property type="molecule type" value="Genomic_DNA"/>
</dbReference>
<evidence type="ECO:0000256" key="3">
    <source>
        <dbReference type="ARBA" id="ARBA00023163"/>
    </source>
</evidence>
<comment type="caution">
    <text evidence="5">The sequence shown here is derived from an EMBL/GenBank/DDBJ whole genome shotgun (WGS) entry which is preliminary data.</text>
</comment>
<dbReference type="InterPro" id="IPR036390">
    <property type="entry name" value="WH_DNA-bd_sf"/>
</dbReference>
<dbReference type="PROSITE" id="PS01117">
    <property type="entry name" value="HTH_MARR_1"/>
    <property type="match status" value="1"/>
</dbReference>
<protein>
    <submittedName>
        <fullName evidence="5">MarR family winged helix-turn-helix transcriptional regulator</fullName>
    </submittedName>
</protein>
<name>A0ABW5MUE5_9FLAO</name>
<dbReference type="SUPFAM" id="SSF46785">
    <property type="entry name" value="Winged helix' DNA-binding domain"/>
    <property type="match status" value="1"/>
</dbReference>
<dbReference type="PRINTS" id="PR00598">
    <property type="entry name" value="HTHMARR"/>
</dbReference>
<evidence type="ECO:0000259" key="4">
    <source>
        <dbReference type="PROSITE" id="PS50995"/>
    </source>
</evidence>
<keyword evidence="3" id="KW-0804">Transcription</keyword>
<reference evidence="6" key="1">
    <citation type="journal article" date="2019" name="Int. J. Syst. Evol. Microbiol.">
        <title>The Global Catalogue of Microorganisms (GCM) 10K type strain sequencing project: providing services to taxonomists for standard genome sequencing and annotation.</title>
        <authorList>
            <consortium name="The Broad Institute Genomics Platform"/>
            <consortium name="The Broad Institute Genome Sequencing Center for Infectious Disease"/>
            <person name="Wu L."/>
            <person name="Ma J."/>
        </authorList>
    </citation>
    <scope>NUCLEOTIDE SEQUENCE [LARGE SCALE GENOMIC DNA]</scope>
    <source>
        <strain evidence="6">KCTC 52368</strain>
    </source>
</reference>
<keyword evidence="2" id="KW-0238">DNA-binding</keyword>
<dbReference type="Gene3D" id="1.10.10.10">
    <property type="entry name" value="Winged helix-like DNA-binding domain superfamily/Winged helix DNA-binding domain"/>
    <property type="match status" value="1"/>
</dbReference>
<evidence type="ECO:0000256" key="1">
    <source>
        <dbReference type="ARBA" id="ARBA00023015"/>
    </source>
</evidence>
<dbReference type="PROSITE" id="PS50995">
    <property type="entry name" value="HTH_MARR_2"/>
    <property type="match status" value="1"/>
</dbReference>
<dbReference type="SMART" id="SM00347">
    <property type="entry name" value="HTH_MARR"/>
    <property type="match status" value="1"/>
</dbReference>
<dbReference type="RefSeq" id="WP_377765627.1">
    <property type="nucleotide sequence ID" value="NZ_JBHULB010000006.1"/>
</dbReference>
<feature type="domain" description="HTH marR-type" evidence="4">
    <location>
        <begin position="1"/>
        <end position="139"/>
    </location>
</feature>
<keyword evidence="1" id="KW-0805">Transcription regulation</keyword>
<dbReference type="InterPro" id="IPR023187">
    <property type="entry name" value="Tscrpt_reg_MarR-type_CS"/>
</dbReference>
<dbReference type="InterPro" id="IPR036388">
    <property type="entry name" value="WH-like_DNA-bd_sf"/>
</dbReference>